<evidence type="ECO:0000256" key="1">
    <source>
        <dbReference type="SAM" id="MobiDB-lite"/>
    </source>
</evidence>
<evidence type="ECO:0000313" key="5">
    <source>
        <dbReference type="Proteomes" id="UP000319514"/>
    </source>
</evidence>
<comment type="caution">
    <text evidence="4">The sequence shown here is derived from an EMBL/GenBank/DDBJ whole genome shotgun (WGS) entry which is preliminary data.</text>
</comment>
<evidence type="ECO:0000256" key="3">
    <source>
        <dbReference type="SAM" id="SignalP"/>
    </source>
</evidence>
<name>A0A542ZHS6_9MICO</name>
<feature type="compositionally biased region" description="Low complexity" evidence="1">
    <location>
        <begin position="63"/>
        <end position="85"/>
    </location>
</feature>
<feature type="signal peptide" evidence="3">
    <location>
        <begin position="1"/>
        <end position="30"/>
    </location>
</feature>
<keyword evidence="3" id="KW-0732">Signal</keyword>
<feature type="transmembrane region" description="Helical" evidence="2">
    <location>
        <begin position="182"/>
        <end position="202"/>
    </location>
</feature>
<accession>A0A542ZHS6</accession>
<feature type="region of interest" description="Disordered" evidence="1">
    <location>
        <begin position="43"/>
        <end position="127"/>
    </location>
</feature>
<dbReference type="AlphaFoldDB" id="A0A542ZHS6"/>
<dbReference type="EMBL" id="VFOQ01000001">
    <property type="protein sequence ID" value="TQL59710.1"/>
    <property type="molecule type" value="Genomic_DNA"/>
</dbReference>
<feature type="compositionally biased region" description="Pro residues" evidence="1">
    <location>
        <begin position="51"/>
        <end position="62"/>
    </location>
</feature>
<feature type="compositionally biased region" description="Low complexity" evidence="1">
    <location>
        <begin position="93"/>
        <end position="123"/>
    </location>
</feature>
<keyword evidence="2" id="KW-0472">Membrane</keyword>
<protein>
    <recommendedName>
        <fullName evidence="6">LPXTG-motif cell wall-anchored protein</fullName>
    </recommendedName>
</protein>
<gene>
    <name evidence="4" type="ORF">FB474_1076</name>
</gene>
<evidence type="ECO:0000256" key="2">
    <source>
        <dbReference type="SAM" id="Phobius"/>
    </source>
</evidence>
<dbReference type="PROSITE" id="PS51257">
    <property type="entry name" value="PROKAR_LIPOPROTEIN"/>
    <property type="match status" value="1"/>
</dbReference>
<dbReference type="Proteomes" id="UP000319514">
    <property type="component" value="Unassembled WGS sequence"/>
</dbReference>
<feature type="chain" id="PRO_5022203503" description="LPXTG-motif cell wall-anchored protein" evidence="3">
    <location>
        <begin position="31"/>
        <end position="214"/>
    </location>
</feature>
<reference evidence="4 5" key="1">
    <citation type="submission" date="2019-06" db="EMBL/GenBank/DDBJ databases">
        <title>Sequencing the genomes of 1000 actinobacteria strains.</title>
        <authorList>
            <person name="Klenk H.-P."/>
        </authorList>
    </citation>
    <scope>NUCLEOTIDE SEQUENCE [LARGE SCALE GENOMIC DNA]</scope>
    <source>
        <strain evidence="4 5">DSM 18082</strain>
    </source>
</reference>
<sequence>MTSMRRLSAIAAAGLTTACLVGVTPWVAQAHTLDTGVRVAAAIPAADDPTDPPTDTTPPTTPSDPSTETPTETTTSSSSTTEPPTDGGGITVTATLPSLPGLPGGSSSSSTAPGHSGGSSVPTGGLGGGNAGADGAVQDGACGGLLCAGSSYQNAVGAQDPARAQSSAQSSNPVLAYTGANIVPLLSLAAALLMLGIGTLVVRSRLQAAHQRRH</sequence>
<keyword evidence="2" id="KW-1133">Transmembrane helix</keyword>
<keyword evidence="5" id="KW-1185">Reference proteome</keyword>
<organism evidence="4 5">
    <name type="scientific">Oryzihumus leptocrescens</name>
    <dbReference type="NCBI Taxonomy" id="297536"/>
    <lineage>
        <taxon>Bacteria</taxon>
        <taxon>Bacillati</taxon>
        <taxon>Actinomycetota</taxon>
        <taxon>Actinomycetes</taxon>
        <taxon>Micrococcales</taxon>
        <taxon>Intrasporangiaceae</taxon>
        <taxon>Oryzihumus</taxon>
    </lineage>
</organism>
<dbReference type="RefSeq" id="WP_141787694.1">
    <property type="nucleotide sequence ID" value="NZ_VFOQ01000001.1"/>
</dbReference>
<evidence type="ECO:0000313" key="4">
    <source>
        <dbReference type="EMBL" id="TQL59710.1"/>
    </source>
</evidence>
<proteinExistence type="predicted"/>
<keyword evidence="2" id="KW-0812">Transmembrane</keyword>
<evidence type="ECO:0008006" key="6">
    <source>
        <dbReference type="Google" id="ProtNLM"/>
    </source>
</evidence>